<feature type="transmembrane region" description="Helical" evidence="1">
    <location>
        <begin position="7"/>
        <end position="30"/>
    </location>
</feature>
<comment type="caution">
    <text evidence="2">The sequence shown here is derived from an EMBL/GenBank/DDBJ whole genome shotgun (WGS) entry which is preliminary data.</text>
</comment>
<evidence type="ECO:0008006" key="4">
    <source>
        <dbReference type="Google" id="ProtNLM"/>
    </source>
</evidence>
<evidence type="ECO:0000313" key="2">
    <source>
        <dbReference type="EMBL" id="RGS44128.1"/>
    </source>
</evidence>
<dbReference type="EMBL" id="QRVK01000002">
    <property type="protein sequence ID" value="RGS44128.1"/>
    <property type="molecule type" value="Genomic_DNA"/>
</dbReference>
<dbReference type="OrthoDB" id="2087238at2"/>
<keyword evidence="1" id="KW-0812">Transmembrane</keyword>
<dbReference type="Proteomes" id="UP000283295">
    <property type="component" value="Unassembled WGS sequence"/>
</dbReference>
<gene>
    <name evidence="2" type="ORF">DWX94_01725</name>
</gene>
<feature type="transmembrane region" description="Helical" evidence="1">
    <location>
        <begin position="107"/>
        <end position="126"/>
    </location>
</feature>
<sequence>MVKYRFFQVVMALSLVILIISSAVMCSFMVRKVSQVNYKPYKDGKITSVMNTGQTEELSDLDAWVEYSIISDGLDGTENDDYRKGNIYLSTENEIRLDQLRDIKSKASNGVFISIVILIACFVVIRRRRLYECVVWGGAAGVITGIISFLMMLLSKNGILYGMKKLIFDGDPTVLFPGHDVLPDIIPSGLGVNVLCVYMGTIFVGLAVTIIVRVISYKKSRPHKFK</sequence>
<evidence type="ECO:0000256" key="1">
    <source>
        <dbReference type="SAM" id="Phobius"/>
    </source>
</evidence>
<keyword evidence="1" id="KW-1133">Transmembrane helix</keyword>
<feature type="transmembrane region" description="Helical" evidence="1">
    <location>
        <begin position="190"/>
        <end position="216"/>
    </location>
</feature>
<proteinExistence type="predicted"/>
<protein>
    <recommendedName>
        <fullName evidence="4">TIGR01906 family membrane protein</fullName>
    </recommendedName>
</protein>
<reference evidence="2 3" key="1">
    <citation type="submission" date="2018-08" db="EMBL/GenBank/DDBJ databases">
        <title>A genome reference for cultivated species of the human gut microbiota.</title>
        <authorList>
            <person name="Zou Y."/>
            <person name="Xue W."/>
            <person name="Luo G."/>
        </authorList>
    </citation>
    <scope>NUCLEOTIDE SEQUENCE [LARGE SCALE GENOMIC DNA]</scope>
    <source>
        <strain evidence="2 3">AF22-21</strain>
    </source>
</reference>
<organism evidence="2 3">
    <name type="scientific">Coprococcus eutactus</name>
    <dbReference type="NCBI Taxonomy" id="33043"/>
    <lineage>
        <taxon>Bacteria</taxon>
        <taxon>Bacillati</taxon>
        <taxon>Bacillota</taxon>
        <taxon>Clostridia</taxon>
        <taxon>Lachnospirales</taxon>
        <taxon>Lachnospiraceae</taxon>
        <taxon>Coprococcus</taxon>
    </lineage>
</organism>
<keyword evidence="1" id="KW-0472">Membrane</keyword>
<evidence type="ECO:0000313" key="3">
    <source>
        <dbReference type="Proteomes" id="UP000283295"/>
    </source>
</evidence>
<accession>A0A412IVP5</accession>
<dbReference type="AlphaFoldDB" id="A0A412IVP5"/>
<feature type="transmembrane region" description="Helical" evidence="1">
    <location>
        <begin position="133"/>
        <end position="154"/>
    </location>
</feature>
<name>A0A412IVP5_9FIRM</name>